<name>A0A1H1SUN4_9ACTN</name>
<dbReference type="EMBL" id="LT629732">
    <property type="protein sequence ID" value="SDS51747.1"/>
    <property type="molecule type" value="Genomic_DNA"/>
</dbReference>
<evidence type="ECO:0008006" key="5">
    <source>
        <dbReference type="Google" id="ProtNLM"/>
    </source>
</evidence>
<gene>
    <name evidence="3" type="ORF">SAMN04489717_2944</name>
</gene>
<dbReference type="OrthoDB" id="3729011at2"/>
<dbReference type="Proteomes" id="UP000198983">
    <property type="component" value="Chromosome I"/>
</dbReference>
<evidence type="ECO:0000256" key="2">
    <source>
        <dbReference type="SAM" id="SignalP"/>
    </source>
</evidence>
<reference evidence="3 4" key="1">
    <citation type="submission" date="2016-10" db="EMBL/GenBank/DDBJ databases">
        <authorList>
            <person name="de Groot N.N."/>
        </authorList>
    </citation>
    <scope>NUCLEOTIDE SEQUENCE [LARGE SCALE GENOMIC DNA]</scope>
    <source>
        <strain evidence="3 4">DSM 22024</strain>
    </source>
</reference>
<evidence type="ECO:0000313" key="3">
    <source>
        <dbReference type="EMBL" id="SDS51747.1"/>
    </source>
</evidence>
<feature type="signal peptide" evidence="2">
    <location>
        <begin position="1"/>
        <end position="25"/>
    </location>
</feature>
<evidence type="ECO:0000256" key="1">
    <source>
        <dbReference type="SAM" id="MobiDB-lite"/>
    </source>
</evidence>
<dbReference type="InterPro" id="IPR043777">
    <property type="entry name" value="DUF5719"/>
</dbReference>
<dbReference type="RefSeq" id="WP_092654134.1">
    <property type="nucleotide sequence ID" value="NZ_LT629732.1"/>
</dbReference>
<sequence length="514" mass="52209">MSNPFVRLGAVVVAAAVLVGGATLAGPALTSADEPARASGRPTRVPVDRATLVCPESRYVSSESSATDVAAVSAPARIDAPGVGAEAARRAEAAPGQLAVLPLGSAKPLASVDQRERLAAYSVRKADTPPLLVSAQGAVAPGAAAGQLTRSGSGPLRGLAEAPCTQPGTQFWFVGTGSALGQHGRLYLTNTDEGSAQVDLRLYDEKGPVDADAARGLTVAPGRQTVVELDKLAPTSKRLAVAVVAQRGRVAAALRNDAQNADTAMGVDWIPSATSPAKQVVVPGVAPGDGDRVLSVVAPADSTASVNLSVLGPDGTFRPSGLGDLEVKPGTVAEIPLQDALRKQAGAVRVESDVPVTASVRSVFGSGSKPHDVAYSAASSPLSGPAVVPSTDAGKGRSASLLLSSPSQQAVKASVRLYSDDGREVGSTKVTVRPGSTEETRLEPKEVSRYTVVVTPDGGGPLYGSRLRVEDDPDGPMASSWPLTSAEATVVRPAARSDIGAGIGVRETVDPMFR</sequence>
<proteinExistence type="predicted"/>
<keyword evidence="2" id="KW-0732">Signal</keyword>
<dbReference type="Pfam" id="PF18986">
    <property type="entry name" value="DUF5719"/>
    <property type="match status" value="1"/>
</dbReference>
<protein>
    <recommendedName>
        <fullName evidence="5">Secreted protein</fullName>
    </recommendedName>
</protein>
<dbReference type="STRING" id="117157.SAMN04489717_2944"/>
<evidence type="ECO:0000313" key="4">
    <source>
        <dbReference type="Proteomes" id="UP000198983"/>
    </source>
</evidence>
<organism evidence="3 4">
    <name type="scientific">Actinopolymorpha singaporensis</name>
    <dbReference type="NCBI Taxonomy" id="117157"/>
    <lineage>
        <taxon>Bacteria</taxon>
        <taxon>Bacillati</taxon>
        <taxon>Actinomycetota</taxon>
        <taxon>Actinomycetes</taxon>
        <taxon>Propionibacteriales</taxon>
        <taxon>Actinopolymorphaceae</taxon>
        <taxon>Actinopolymorpha</taxon>
    </lineage>
</organism>
<accession>A0A1H1SUN4</accession>
<feature type="chain" id="PRO_5038683437" description="Secreted protein" evidence="2">
    <location>
        <begin position="26"/>
        <end position="514"/>
    </location>
</feature>
<keyword evidence="4" id="KW-1185">Reference proteome</keyword>
<dbReference type="AlphaFoldDB" id="A0A1H1SUN4"/>
<feature type="region of interest" description="Disordered" evidence="1">
    <location>
        <begin position="375"/>
        <end position="401"/>
    </location>
</feature>